<gene>
    <name evidence="2" type="ORF">BE221DRAFT_196383</name>
</gene>
<accession>A0A1Y5I4K2</accession>
<sequence>MSSDVPTIPALAHDLDDRRCVTSTTAHAMCRVETDDETSERRRVCRRERIVRRKCPGEAEEELERTSEVVSDLPNTASAGWSTSSSSSWTLSSTSSFDNASGTGESDFLAGALRRAFTGAIGELADTAARGVFIDALGMVAREFSKELARAADALETTNTASEGREDEQPLQTAERGHS</sequence>
<reference evidence="2" key="1">
    <citation type="submission" date="2017-04" db="EMBL/GenBank/DDBJ databases">
        <title>Population genomics of picophytoplankton unveils novel chromosome hypervariability.</title>
        <authorList>
            <consortium name="DOE Joint Genome Institute"/>
            <person name="Blanc-Mathieu R."/>
            <person name="Krasovec M."/>
            <person name="Hebrard M."/>
            <person name="Yau S."/>
            <person name="Desgranges E."/>
            <person name="Martin J."/>
            <person name="Schackwitz W."/>
            <person name="Kuo A."/>
            <person name="Salin G."/>
            <person name="Donnadieu C."/>
            <person name="Desdevises Y."/>
            <person name="Sanchez-Ferandin S."/>
            <person name="Moreau H."/>
            <person name="Rivals E."/>
            <person name="Grigoriev I.V."/>
            <person name="Grimsley N."/>
            <person name="Eyre-Walker A."/>
            <person name="Piganeau G."/>
        </authorList>
    </citation>
    <scope>NUCLEOTIDE SEQUENCE [LARGE SCALE GENOMIC DNA]</scope>
    <source>
        <strain evidence="2">RCC 1115</strain>
    </source>
</reference>
<feature type="region of interest" description="Disordered" evidence="1">
    <location>
        <begin position="155"/>
        <end position="179"/>
    </location>
</feature>
<feature type="region of interest" description="Disordered" evidence="1">
    <location>
        <begin position="76"/>
        <end position="102"/>
    </location>
</feature>
<dbReference type="AlphaFoldDB" id="A0A1Y5I4K2"/>
<evidence type="ECO:0000256" key="1">
    <source>
        <dbReference type="SAM" id="MobiDB-lite"/>
    </source>
</evidence>
<proteinExistence type="predicted"/>
<organism evidence="2">
    <name type="scientific">Ostreococcus tauri</name>
    <name type="common">Marine green alga</name>
    <dbReference type="NCBI Taxonomy" id="70448"/>
    <lineage>
        <taxon>Eukaryota</taxon>
        <taxon>Viridiplantae</taxon>
        <taxon>Chlorophyta</taxon>
        <taxon>Mamiellophyceae</taxon>
        <taxon>Mamiellales</taxon>
        <taxon>Bathycoccaceae</taxon>
        <taxon>Ostreococcus</taxon>
    </lineage>
</organism>
<evidence type="ECO:0000313" key="2">
    <source>
        <dbReference type="EMBL" id="OUS42035.1"/>
    </source>
</evidence>
<name>A0A1Y5I4K2_OSTTA</name>
<feature type="compositionally biased region" description="Low complexity" evidence="1">
    <location>
        <begin position="76"/>
        <end position="96"/>
    </location>
</feature>
<dbReference type="EMBL" id="KZ155839">
    <property type="protein sequence ID" value="OUS42035.1"/>
    <property type="molecule type" value="Genomic_DNA"/>
</dbReference>
<protein>
    <submittedName>
        <fullName evidence="2">Uncharacterized protein</fullName>
    </submittedName>
</protein>
<dbReference type="Proteomes" id="UP000195557">
    <property type="component" value="Unassembled WGS sequence"/>
</dbReference>